<proteinExistence type="predicted"/>
<dbReference type="InterPro" id="IPR053325">
    <property type="entry name" value="H3-Acetyl_Activator"/>
</dbReference>
<keyword evidence="2" id="KW-1185">Reference proteome</keyword>
<protein>
    <submittedName>
        <fullName evidence="1">Uncharacterized protein</fullName>
    </submittedName>
</protein>
<dbReference type="EMBL" id="FNXT01000690">
    <property type="protein sequence ID" value="SZX66217.1"/>
    <property type="molecule type" value="Genomic_DNA"/>
</dbReference>
<accession>A0A383VKZ9</accession>
<dbReference type="PANTHER" id="PTHR35706:SF1">
    <property type="entry name" value="EMBRYOGENESIS-LIKE PROTEIN"/>
    <property type="match status" value="1"/>
</dbReference>
<organism evidence="1 2">
    <name type="scientific">Tetradesmus obliquus</name>
    <name type="common">Green alga</name>
    <name type="synonym">Acutodesmus obliquus</name>
    <dbReference type="NCBI Taxonomy" id="3088"/>
    <lineage>
        <taxon>Eukaryota</taxon>
        <taxon>Viridiplantae</taxon>
        <taxon>Chlorophyta</taxon>
        <taxon>core chlorophytes</taxon>
        <taxon>Chlorophyceae</taxon>
        <taxon>CS clade</taxon>
        <taxon>Sphaeropleales</taxon>
        <taxon>Scenedesmaceae</taxon>
        <taxon>Tetradesmus</taxon>
    </lineage>
</organism>
<evidence type="ECO:0000313" key="2">
    <source>
        <dbReference type="Proteomes" id="UP000256970"/>
    </source>
</evidence>
<dbReference type="AlphaFoldDB" id="A0A383VKZ9"/>
<reference evidence="1 2" key="1">
    <citation type="submission" date="2016-10" db="EMBL/GenBank/DDBJ databases">
        <authorList>
            <person name="Cai Z."/>
        </authorList>
    </citation>
    <scope>NUCLEOTIDE SEQUENCE [LARGE SCALE GENOMIC DNA]</scope>
</reference>
<name>A0A383VKZ9_TETOB</name>
<dbReference type="Proteomes" id="UP000256970">
    <property type="component" value="Unassembled WGS sequence"/>
</dbReference>
<gene>
    <name evidence="1" type="ORF">BQ4739_LOCUS6655</name>
</gene>
<sequence length="130" mass="14472">MLLAPCRRLLSNLGFCSIASSSLSISQGRSAVQQSFSTGSDASWESEVDTINEKFAEAREEIEFAREDAETVYFNESAEEARSAVGEVLGRWQALLARLPEDEQAKLQRAMGLKMEQLKAELKELDEMHA</sequence>
<evidence type="ECO:0000313" key="1">
    <source>
        <dbReference type="EMBL" id="SZX66217.1"/>
    </source>
</evidence>
<dbReference type="PANTHER" id="PTHR35706">
    <property type="entry name" value="F14O23.11 PROTEIN"/>
    <property type="match status" value="1"/>
</dbReference>